<proteinExistence type="predicted"/>
<dbReference type="PANTHER" id="PTHR31005">
    <property type="entry name" value="DUF4139 DOMAIN-CONTAINING PROTEIN"/>
    <property type="match status" value="1"/>
</dbReference>
<evidence type="ECO:0000313" key="4">
    <source>
        <dbReference type="EMBL" id="KAB5594146.1"/>
    </source>
</evidence>
<feature type="region of interest" description="Disordered" evidence="1">
    <location>
        <begin position="475"/>
        <end position="513"/>
    </location>
</feature>
<sequence>MKRSRRKQTLSAREALLAALEVCILGANYSFKSEWALAFVPCPALAPFARICAHGSPRGRLHQRCTLAHKRVSPLRRVLLTSIVPLAPRRSNSSRSWWQVPRSRSRRSQLVTHMLACSRPALHQVAETSNLGTSILHHDLFHHLDMALAYNSTMATTNLKSEVFKRRSKALAQPATCADLPLLSAASTLLPDEIISQIVRHALGDVFCDLDLVEPSCDAKKPSFSYIDGMSRASRRFRVIGLSEWFRLFIVRHVDDWVWASRLKGMHTWVRYIICPPHTLEPPAPSNVLANFPFLRSASLSLSCDYQFNPFRPPTEIFPDAPIELDVMPGFAYRQPATAFPSTMTSLAVRSTHGSETPLLRHLGEQCPDLRVLDLGKCTMFDCCTSRDIANSASETNGAYYGQIADGSECPFWGAFPFDHDIYFGGEGVEAYAEELASELRPLQKLEELSLGVYLTPHAALAEHRLAHYPWRHLENSQTAPTPGDMATFPDTPPPQATPSSSISSVPASPPMSATVTPPELAFPFSTSQMAPPPYVNPSLWSYDCSACRKAYSAPTSTAERTAGMILAGMLPRLKKIQWASFFESRDDCRFQRGTGTHEWRVIRDEAGTVLDLEQVLPNSLARFLCFGHEESDPRESVALNRKYASVPTERAFASRRIVAIKTRVYALVCSDEAPGFPKRSVMANVMERTTTPQDRHSYQLPIELTRIIADLVRDEPANLLRLAPVSHTFYFAVIPHIYTHISLAHAARRPKPKWVKTVALWSRTINSNKYLATLVETLNLHLPECDLPALYRQTLSALQSCVGLKELEIWHSSHTTPVSWLFPERPRFALRKLVSYVPASAWMARVLESQPSIRVLDLLTYNMRLPLARGSLPNLTCYTGYSWLIIQARVQGAIWENLVHAELHDAYRPMNGILDPMPRLRSLDIIVAAWNNDSLQEIALKCPELESLTLRDGNGLFHSWHDGRLIRFATAPSFIVGLSHLTHLSSLCIRAPYPLHCGQTTAAFTEKTQLTAWRAGCPTLQRFGSPTGLEWVFVPQHQSSSSDAGSSEMLVENDSLGQWMVVLDRSAAFFNRTNAFATDPGTFGMRRVSSSRERRQVGDVDELVAIIERLNREHISNRFFELSDAAGFTPTMKSQPSAINKITINAAEQDSRIHSVTVFQSNRAEVKRRVNVELKQGQNHVHIERLPSLIVEDSMRVEGTGTAVIFDVVCHAPTQKPSSFQAVVTANQSLLALQKERSIVQEEFDFLGSYGRSLDSKSVNIDDVQRFLDMYTPRQIAVAKRIQGLDAQIAMAQIELRKAQRQTYTDRQGEKRGTKVTVTVLSETDHNAELTLTYVVSDARWTPLYDLRASIAKSPTTTSTVSLHYRASITQTTGENWPDVALTLSTDSPNSGASQWKSAGSAGVLSATFGISGRSNIPSDPGSHKAVVALLDLEAGLEWICVPRQKESVFLMCKMLNSSDLTLLPGDASVFMDDNFVSKSRIEHVAPNDSFKASLGVDSALRATYSSAKTHNRTTTQSSLAFVPKEKQNVTAQSQRIIIRNSRPSLVSGLRVLDHVPISTDARTQINVIAPSGLGVISPSSETSDGKEKERPWINVQKGTKVRWAPLDAGGEGAVEWSCDITPTEELELELAWEISALVGQTWKNL</sequence>
<dbReference type="OrthoDB" id="3214911at2759"/>
<dbReference type="Gene3D" id="3.80.10.10">
    <property type="entry name" value="Ribonuclease Inhibitor"/>
    <property type="match status" value="1"/>
</dbReference>
<feature type="compositionally biased region" description="Low complexity" evidence="1">
    <location>
        <begin position="498"/>
        <end position="513"/>
    </location>
</feature>
<evidence type="ECO:0000259" key="2">
    <source>
        <dbReference type="Pfam" id="PF13598"/>
    </source>
</evidence>
<evidence type="ECO:0000259" key="3">
    <source>
        <dbReference type="Pfam" id="PF13600"/>
    </source>
</evidence>
<keyword evidence="5" id="KW-1185">Reference proteome</keyword>
<dbReference type="InterPro" id="IPR011935">
    <property type="entry name" value="CHP02231"/>
</dbReference>
<organism evidence="4 5">
    <name type="scientific">Ceratobasidium theobromae</name>
    <dbReference type="NCBI Taxonomy" id="1582974"/>
    <lineage>
        <taxon>Eukaryota</taxon>
        <taxon>Fungi</taxon>
        <taxon>Dikarya</taxon>
        <taxon>Basidiomycota</taxon>
        <taxon>Agaricomycotina</taxon>
        <taxon>Agaricomycetes</taxon>
        <taxon>Cantharellales</taxon>
        <taxon>Ceratobasidiaceae</taxon>
        <taxon>Ceratobasidium</taxon>
    </lineage>
</organism>
<dbReference type="InterPro" id="IPR025554">
    <property type="entry name" value="DUF4140"/>
</dbReference>
<evidence type="ECO:0000313" key="5">
    <source>
        <dbReference type="Proteomes" id="UP000383932"/>
    </source>
</evidence>
<dbReference type="Proteomes" id="UP000383932">
    <property type="component" value="Unassembled WGS sequence"/>
</dbReference>
<dbReference type="InterPro" id="IPR037291">
    <property type="entry name" value="DUF4139"/>
</dbReference>
<gene>
    <name evidence="4" type="ORF">CTheo_2362</name>
</gene>
<feature type="domain" description="DUF4139" evidence="2">
    <location>
        <begin position="1331"/>
        <end position="1637"/>
    </location>
</feature>
<name>A0A5N5QSJ8_9AGAM</name>
<reference evidence="4 5" key="1">
    <citation type="journal article" date="2019" name="Fungal Biol. Biotechnol.">
        <title>Draft genome sequence of fastidious pathogen Ceratobasidium theobromae, which causes vascular-streak dieback in Theobroma cacao.</title>
        <authorList>
            <person name="Ali S.S."/>
            <person name="Asman A."/>
            <person name="Shao J."/>
            <person name="Firmansyah A.P."/>
            <person name="Susilo A.W."/>
            <person name="Rosmana A."/>
            <person name="McMahon P."/>
            <person name="Junaid M."/>
            <person name="Guest D."/>
            <person name="Kheng T.Y."/>
            <person name="Meinhardt L.W."/>
            <person name="Bailey B.A."/>
        </authorList>
    </citation>
    <scope>NUCLEOTIDE SEQUENCE [LARGE SCALE GENOMIC DNA]</scope>
    <source>
        <strain evidence="4 5">CT2</strain>
    </source>
</reference>
<dbReference type="EMBL" id="SSOP01000024">
    <property type="protein sequence ID" value="KAB5594146.1"/>
    <property type="molecule type" value="Genomic_DNA"/>
</dbReference>
<feature type="domain" description="DUF4140" evidence="3">
    <location>
        <begin position="1157"/>
        <end position="1246"/>
    </location>
</feature>
<dbReference type="InterPro" id="IPR032675">
    <property type="entry name" value="LRR_dom_sf"/>
</dbReference>
<evidence type="ECO:0000256" key="1">
    <source>
        <dbReference type="SAM" id="MobiDB-lite"/>
    </source>
</evidence>
<accession>A0A5N5QSJ8</accession>
<protein>
    <submittedName>
        <fullName evidence="4">Mucoidy inhibitor A</fullName>
    </submittedName>
</protein>
<dbReference type="Pfam" id="PF13600">
    <property type="entry name" value="DUF4140"/>
    <property type="match status" value="1"/>
</dbReference>
<dbReference type="PANTHER" id="PTHR31005:SF8">
    <property type="entry name" value="DUF4139 DOMAIN-CONTAINING PROTEIN"/>
    <property type="match status" value="1"/>
</dbReference>
<comment type="caution">
    <text evidence="4">The sequence shown here is derived from an EMBL/GenBank/DDBJ whole genome shotgun (WGS) entry which is preliminary data.</text>
</comment>
<dbReference type="Pfam" id="PF13598">
    <property type="entry name" value="DUF4139"/>
    <property type="match status" value="1"/>
</dbReference>
<dbReference type="NCBIfam" id="TIGR02231">
    <property type="entry name" value="mucoidy inhibitor MuiA family protein"/>
    <property type="match status" value="2"/>
</dbReference>